<feature type="region of interest" description="Disordered" evidence="1">
    <location>
        <begin position="15"/>
        <end position="35"/>
    </location>
</feature>
<organism evidence="2 3">
    <name type="scientific">Brassica rapa subsp. trilocularis</name>
    <dbReference type="NCBI Taxonomy" id="1813537"/>
    <lineage>
        <taxon>Eukaryota</taxon>
        <taxon>Viridiplantae</taxon>
        <taxon>Streptophyta</taxon>
        <taxon>Embryophyta</taxon>
        <taxon>Tracheophyta</taxon>
        <taxon>Spermatophyta</taxon>
        <taxon>Magnoliopsida</taxon>
        <taxon>eudicotyledons</taxon>
        <taxon>Gunneridae</taxon>
        <taxon>Pentapetalae</taxon>
        <taxon>rosids</taxon>
        <taxon>malvids</taxon>
        <taxon>Brassicales</taxon>
        <taxon>Brassicaceae</taxon>
        <taxon>Brassiceae</taxon>
        <taxon>Brassica</taxon>
    </lineage>
</organism>
<protein>
    <submittedName>
        <fullName evidence="2">Uncharacterized protein</fullName>
    </submittedName>
</protein>
<reference evidence="2 3" key="1">
    <citation type="submission" date="2021-03" db="EMBL/GenBank/DDBJ databases">
        <authorList>
            <person name="King G.J."/>
            <person name="Bancroft I."/>
            <person name="Baten A."/>
            <person name="Bloomfield J."/>
            <person name="Borpatragohain P."/>
            <person name="He Z."/>
            <person name="Irish N."/>
            <person name="Irwin J."/>
            <person name="Liu K."/>
            <person name="Mauleon R.P."/>
            <person name="Moore J."/>
            <person name="Morris R."/>
            <person name="Ostergaard L."/>
            <person name="Wang B."/>
            <person name="Wells R."/>
        </authorList>
    </citation>
    <scope>NUCLEOTIDE SEQUENCE [LARGE SCALE GENOMIC DNA]</scope>
    <source>
        <strain evidence="2">R-o-18</strain>
        <tissue evidence="2">Leaf</tissue>
    </source>
</reference>
<evidence type="ECO:0000313" key="2">
    <source>
        <dbReference type="EMBL" id="KAG5393518.1"/>
    </source>
</evidence>
<dbReference type="Proteomes" id="UP000823674">
    <property type="component" value="Chromosome A06"/>
</dbReference>
<evidence type="ECO:0000313" key="3">
    <source>
        <dbReference type="Proteomes" id="UP000823674"/>
    </source>
</evidence>
<proteinExistence type="predicted"/>
<evidence type="ECO:0000256" key="1">
    <source>
        <dbReference type="SAM" id="MobiDB-lite"/>
    </source>
</evidence>
<dbReference type="EMBL" id="JADBGQ010000006">
    <property type="protein sequence ID" value="KAG5393518.1"/>
    <property type="molecule type" value="Genomic_DNA"/>
</dbReference>
<comment type="caution">
    <text evidence="2">The sequence shown here is derived from an EMBL/GenBank/DDBJ whole genome shotgun (WGS) entry which is preliminary data.</text>
</comment>
<sequence>MQILVPTSFGRAHSFDKLHKQGSQKKNKPNSWVDRTPFSAHQLPLELFREKIPAQAPGTLLLCILQRSRRKTRTLHQDMLAF</sequence>
<gene>
    <name evidence="2" type="primary">A06g505680.1_BraROA</name>
    <name evidence="2" type="ORF">IGI04_023481</name>
</gene>
<accession>A0ABQ7M413</accession>
<keyword evidence="3" id="KW-1185">Reference proteome</keyword>
<name>A0ABQ7M413_BRACM</name>